<dbReference type="GO" id="GO:0005549">
    <property type="term" value="F:odorant binding"/>
    <property type="evidence" value="ECO:0007669"/>
    <property type="project" value="TreeGrafter"/>
</dbReference>
<dbReference type="Pfam" id="PF00001">
    <property type="entry name" value="7tm_1"/>
    <property type="match status" value="1"/>
</dbReference>
<evidence type="ECO:0000256" key="2">
    <source>
        <dbReference type="ARBA" id="ARBA00022692"/>
    </source>
</evidence>
<feature type="domain" description="G-protein coupled receptors family 1 profile" evidence="6">
    <location>
        <begin position="36"/>
        <end position="286"/>
    </location>
</feature>
<dbReference type="KEGG" id="sfm:108921201"/>
<dbReference type="InterPro" id="IPR000276">
    <property type="entry name" value="GPCR_Rhodpsn"/>
</dbReference>
<keyword evidence="3 5" id="KW-1133">Transmembrane helix</keyword>
<dbReference type="InterPro" id="IPR017452">
    <property type="entry name" value="GPCR_Rhodpsn_7TM"/>
</dbReference>
<keyword evidence="7" id="KW-0675">Receptor</keyword>
<dbReference type="GO" id="GO:0016020">
    <property type="term" value="C:membrane"/>
    <property type="evidence" value="ECO:0007669"/>
    <property type="project" value="UniProtKB-SubCell"/>
</dbReference>
<feature type="transmembrane region" description="Helical" evidence="5">
    <location>
        <begin position="229"/>
        <end position="248"/>
    </location>
</feature>
<keyword evidence="4 5" id="KW-0472">Membrane</keyword>
<dbReference type="InterPro" id="IPR052921">
    <property type="entry name" value="GPCR1_Superfamily_Member"/>
</dbReference>
<feature type="transmembrane region" description="Helical" evidence="5">
    <location>
        <begin position="136"/>
        <end position="166"/>
    </location>
</feature>
<keyword evidence="2 5" id="KW-0812">Transmembrane</keyword>
<reference evidence="7 8" key="1">
    <citation type="submission" date="2015-08" db="EMBL/GenBank/DDBJ databases">
        <title>The genome of the Asian arowana (Scleropages formosus).</title>
        <authorList>
            <person name="Tan M.H."/>
            <person name="Gan H.M."/>
            <person name="Croft L.J."/>
            <person name="Austin C.M."/>
        </authorList>
    </citation>
    <scope>NUCLEOTIDE SEQUENCE [LARGE SCALE GENOMIC DNA]</scope>
    <source>
        <strain evidence="7">Aro1</strain>
    </source>
</reference>
<dbReference type="PANTHER" id="PTHR26451">
    <property type="entry name" value="G_PROTEIN_RECEP_F1_2 DOMAIN-CONTAINING PROTEIN"/>
    <property type="match status" value="1"/>
</dbReference>
<sequence>MTSVTNTSSLFELCVYKPLIGRQVLVQVLTGVFLYVNILMIFTFFKKEAFRTDTRYILFAHMLLVDSSLLATTDLALLLIYFQCIMPYIACMVLNLLMIWLEFCTPLTLVAMCLERYVAICKPLRYDAISTPRTRLVGLILIWSLGSVPAFAVLLSFCILVPARYLHLWVLGCSVELLIVVDWQKHLHAAIFQFYFLVMTVAIAFTYIKITVVARSASGDNKKSISRGVRTVVLHAIQLLLCLIQLWCPFVEMSLMKVSTVLYLDVRFFNFIVFMIAPRCLSPLIYGLRDQKFLQVLKYYAAFGMSKDKI</sequence>
<evidence type="ECO:0000256" key="1">
    <source>
        <dbReference type="ARBA" id="ARBA00004370"/>
    </source>
</evidence>
<dbReference type="OrthoDB" id="8759131at2759"/>
<evidence type="ECO:0000256" key="3">
    <source>
        <dbReference type="ARBA" id="ARBA00022989"/>
    </source>
</evidence>
<dbReference type="Gene3D" id="1.20.1070.10">
    <property type="entry name" value="Rhodopsin 7-helix transmembrane proteins"/>
    <property type="match status" value="1"/>
</dbReference>
<dbReference type="FunFam" id="1.20.1070.10:FF:000096">
    <property type="entry name" value="Odorant receptor 131-2"/>
    <property type="match status" value="1"/>
</dbReference>
<dbReference type="CDD" id="cd00637">
    <property type="entry name" value="7tm_classA_rhodopsin-like"/>
    <property type="match status" value="1"/>
</dbReference>
<dbReference type="SUPFAM" id="SSF81321">
    <property type="entry name" value="Family A G protein-coupled receptor-like"/>
    <property type="match status" value="1"/>
</dbReference>
<proteinExistence type="predicted"/>
<evidence type="ECO:0000313" key="7">
    <source>
        <dbReference type="EMBL" id="KPP70656.1"/>
    </source>
</evidence>
<dbReference type="GO" id="GO:0004930">
    <property type="term" value="F:G protein-coupled receptor activity"/>
    <property type="evidence" value="ECO:0007669"/>
    <property type="project" value="InterPro"/>
</dbReference>
<feature type="transmembrane region" description="Helical" evidence="5">
    <location>
        <begin position="268"/>
        <end position="288"/>
    </location>
</feature>
<feature type="transmembrane region" description="Helical" evidence="5">
    <location>
        <begin position="186"/>
        <end position="208"/>
    </location>
</feature>
<dbReference type="PROSITE" id="PS50262">
    <property type="entry name" value="G_PROTEIN_RECEP_F1_2"/>
    <property type="match status" value="1"/>
</dbReference>
<gene>
    <name evidence="7" type="ORF">Z043_110500</name>
</gene>
<dbReference type="EMBL" id="JARO02003358">
    <property type="protein sequence ID" value="KPP70656.1"/>
    <property type="molecule type" value="Genomic_DNA"/>
</dbReference>
<name>A0A0P7UNU2_SCLFO</name>
<feature type="transmembrane region" description="Helical" evidence="5">
    <location>
        <begin position="57"/>
        <end position="81"/>
    </location>
</feature>
<dbReference type="PANTHER" id="PTHR26451:SF886">
    <property type="entry name" value="GROWTH HORMONE SECRETAGOGUE RECEPTOR TYPE 1-LIKE-RELATED"/>
    <property type="match status" value="1"/>
</dbReference>
<dbReference type="GO" id="GO:0004984">
    <property type="term" value="F:olfactory receptor activity"/>
    <property type="evidence" value="ECO:0007669"/>
    <property type="project" value="TreeGrafter"/>
</dbReference>
<evidence type="ECO:0000313" key="8">
    <source>
        <dbReference type="Proteomes" id="UP000034805"/>
    </source>
</evidence>
<evidence type="ECO:0000256" key="5">
    <source>
        <dbReference type="SAM" id="Phobius"/>
    </source>
</evidence>
<organism evidence="7 8">
    <name type="scientific">Scleropages formosus</name>
    <name type="common">Asian bonytongue</name>
    <name type="synonym">Osteoglossum formosum</name>
    <dbReference type="NCBI Taxonomy" id="113540"/>
    <lineage>
        <taxon>Eukaryota</taxon>
        <taxon>Metazoa</taxon>
        <taxon>Chordata</taxon>
        <taxon>Craniata</taxon>
        <taxon>Vertebrata</taxon>
        <taxon>Euteleostomi</taxon>
        <taxon>Actinopterygii</taxon>
        <taxon>Neopterygii</taxon>
        <taxon>Teleostei</taxon>
        <taxon>Osteoglossocephala</taxon>
        <taxon>Osteoglossomorpha</taxon>
        <taxon>Osteoglossiformes</taxon>
        <taxon>Osteoglossidae</taxon>
        <taxon>Scleropages</taxon>
    </lineage>
</organism>
<comment type="subcellular location">
    <subcellularLocation>
        <location evidence="1">Membrane</location>
    </subcellularLocation>
</comment>
<comment type="caution">
    <text evidence="7">The sequence shown here is derived from an EMBL/GenBank/DDBJ whole genome shotgun (WGS) entry which is preliminary data.</text>
</comment>
<evidence type="ECO:0000256" key="4">
    <source>
        <dbReference type="ARBA" id="ARBA00023136"/>
    </source>
</evidence>
<protein>
    <submittedName>
        <fullName evidence="7">Growth hormone secretagogue receptor type 1-like</fullName>
    </submittedName>
</protein>
<accession>A0A0P7UNU2</accession>
<dbReference type="AlphaFoldDB" id="A0A0P7UNU2"/>
<dbReference type="Proteomes" id="UP000034805">
    <property type="component" value="Unassembled WGS sequence"/>
</dbReference>
<feature type="transmembrane region" description="Helical" evidence="5">
    <location>
        <begin position="87"/>
        <end position="115"/>
    </location>
</feature>
<evidence type="ECO:0000259" key="6">
    <source>
        <dbReference type="PROSITE" id="PS50262"/>
    </source>
</evidence>
<feature type="transmembrane region" description="Helical" evidence="5">
    <location>
        <begin position="24"/>
        <end position="45"/>
    </location>
</feature>